<gene>
    <name evidence="3" type="ORF">MONAX_5E000056</name>
</gene>
<dbReference type="Proteomes" id="UP000335636">
    <property type="component" value="Unassembled WGS sequence"/>
</dbReference>
<comment type="caution">
    <text evidence="3">The sequence shown here is derived from an EMBL/GenBank/DDBJ whole genome shotgun (WGS) entry which is preliminary data.</text>
</comment>
<organism evidence="3 4">
    <name type="scientific">Marmota monax</name>
    <name type="common">Woodchuck</name>
    <dbReference type="NCBI Taxonomy" id="9995"/>
    <lineage>
        <taxon>Eukaryota</taxon>
        <taxon>Metazoa</taxon>
        <taxon>Chordata</taxon>
        <taxon>Craniata</taxon>
        <taxon>Vertebrata</taxon>
        <taxon>Euteleostomi</taxon>
        <taxon>Mammalia</taxon>
        <taxon>Eutheria</taxon>
        <taxon>Euarchontoglires</taxon>
        <taxon>Glires</taxon>
        <taxon>Rodentia</taxon>
        <taxon>Sciuromorpha</taxon>
        <taxon>Sciuridae</taxon>
        <taxon>Xerinae</taxon>
        <taxon>Marmotini</taxon>
        <taxon>Marmota</taxon>
    </lineage>
</organism>
<dbReference type="PANTHER" id="PTHR14224:SF19">
    <property type="entry name" value="PRAME FAMILY MEMBER 11-RELATED"/>
    <property type="match status" value="1"/>
</dbReference>
<proteinExistence type="predicted"/>
<protein>
    <submittedName>
        <fullName evidence="3">Uncharacterized protein</fullName>
    </submittedName>
</protein>
<keyword evidence="1" id="KW-0433">Leucine-rich repeat</keyword>
<dbReference type="Gene3D" id="3.80.10.10">
    <property type="entry name" value="Ribonuclease Inhibitor"/>
    <property type="match status" value="1"/>
</dbReference>
<evidence type="ECO:0000313" key="4">
    <source>
        <dbReference type="Proteomes" id="UP000335636"/>
    </source>
</evidence>
<accession>A0A5E4CY10</accession>
<keyword evidence="2" id="KW-0677">Repeat</keyword>
<name>A0A5E4CY10_MARMO</name>
<evidence type="ECO:0000313" key="3">
    <source>
        <dbReference type="EMBL" id="VTJ86665.1"/>
    </source>
</evidence>
<dbReference type="InterPro" id="IPR050694">
    <property type="entry name" value="LRRC14/PRAME"/>
</dbReference>
<dbReference type="EMBL" id="CABDUW010002399">
    <property type="protein sequence ID" value="VTJ86665.1"/>
    <property type="molecule type" value="Genomic_DNA"/>
</dbReference>
<sequence>MQTPEDEQRAPRMLQKWAGCSILKDKSRAILALEDLPIQLFPPLFMEAFSGGHTEVLKKMVLAWPFTCLPLGSPMRKTELDMIRVALDGLDMLAAQQDLPRFNRMSIRTIPTLQDLVIQNVLCNEVLPIPNLEYLPRVLTLQLYKEAIMGGHMEMVNKMVLSCPLPCLPVEYLLKTRDVKALKTLLNGLDLLISQNIYPRKWKLKAIDFWEVNQDSCNEWSRAPLGACSQEAMSPKEREKCSQRAAKPHLKIFIDFDLDKVFQRFLGSLREWVEKRKGVVPIYCKKLQIGGFYLKLSKFLRTLPLYYVQELEVNAQHWTREIMEHFCFCLIEMRNLRVLHLSDLSPQVFTSHSVNRWFSHRFSLQLRKVKKTPSQTPLKTLSLRGCPLKEKDLKHLSMCLSTDQLKYLDLRSFSMKDMSPEPLRVLLEKNLLSHTGSLPLEQAKYPSPLESFDEILWGFWTEINHMKFDQVQKELMQLVKDIRPVYDIQIYSYDYVLHLKHTDFIAGNPVAIRKAGDY</sequence>
<reference evidence="3" key="1">
    <citation type="submission" date="2019-04" db="EMBL/GenBank/DDBJ databases">
        <authorList>
            <person name="Alioto T."/>
            <person name="Alioto T."/>
        </authorList>
    </citation>
    <scope>NUCLEOTIDE SEQUENCE [LARGE SCALE GENOMIC DNA]</scope>
</reference>
<evidence type="ECO:0000256" key="2">
    <source>
        <dbReference type="ARBA" id="ARBA00022737"/>
    </source>
</evidence>
<dbReference type="SUPFAM" id="SSF52047">
    <property type="entry name" value="RNI-like"/>
    <property type="match status" value="1"/>
</dbReference>
<keyword evidence="4" id="KW-1185">Reference proteome</keyword>
<dbReference type="PANTHER" id="PTHR14224">
    <property type="entry name" value="SIMILAR TO PREFERENTIALLY EXPRESSED ANTIGEN IN MELANOMA-LIKE 3"/>
    <property type="match status" value="1"/>
</dbReference>
<evidence type="ECO:0000256" key="1">
    <source>
        <dbReference type="ARBA" id="ARBA00022614"/>
    </source>
</evidence>
<dbReference type="InterPro" id="IPR032675">
    <property type="entry name" value="LRR_dom_sf"/>
</dbReference>
<dbReference type="GO" id="GO:0005737">
    <property type="term" value="C:cytoplasm"/>
    <property type="evidence" value="ECO:0007669"/>
    <property type="project" value="TreeGrafter"/>
</dbReference>
<dbReference type="AlphaFoldDB" id="A0A5E4CY10"/>